<dbReference type="EMBL" id="NBSK02000004">
    <property type="protein sequence ID" value="KAJ0212053.1"/>
    <property type="molecule type" value="Genomic_DNA"/>
</dbReference>
<keyword evidence="3" id="KW-0520">NAD</keyword>
<organism evidence="5 6">
    <name type="scientific">Lactuca sativa</name>
    <name type="common">Garden lettuce</name>
    <dbReference type="NCBI Taxonomy" id="4236"/>
    <lineage>
        <taxon>Eukaryota</taxon>
        <taxon>Viridiplantae</taxon>
        <taxon>Streptophyta</taxon>
        <taxon>Embryophyta</taxon>
        <taxon>Tracheophyta</taxon>
        <taxon>Spermatophyta</taxon>
        <taxon>Magnoliopsida</taxon>
        <taxon>eudicotyledons</taxon>
        <taxon>Gunneridae</taxon>
        <taxon>Pentapetalae</taxon>
        <taxon>asterids</taxon>
        <taxon>campanulids</taxon>
        <taxon>Asterales</taxon>
        <taxon>Asteraceae</taxon>
        <taxon>Cichorioideae</taxon>
        <taxon>Cichorieae</taxon>
        <taxon>Lactucinae</taxon>
        <taxon>Lactuca</taxon>
    </lineage>
</organism>
<dbReference type="InterPro" id="IPR044974">
    <property type="entry name" value="Disease_R_plants"/>
</dbReference>
<gene>
    <name evidence="5" type="ORF">LSAT_V11C400215890</name>
</gene>
<dbReference type="PANTHER" id="PTHR11017">
    <property type="entry name" value="LEUCINE-RICH REPEAT-CONTAINING PROTEIN"/>
    <property type="match status" value="1"/>
</dbReference>
<dbReference type="InterPro" id="IPR027417">
    <property type="entry name" value="P-loop_NTPase"/>
</dbReference>
<dbReference type="Pfam" id="PF23282">
    <property type="entry name" value="WHD_ROQ1"/>
    <property type="match status" value="1"/>
</dbReference>
<dbReference type="AlphaFoldDB" id="A0A9R1VUC3"/>
<keyword evidence="1" id="KW-0433">Leucine-rich repeat</keyword>
<sequence>MAHPLTRAVFLSFRGEDTRTNFVDHLYHALQQKSIHTYKDDERIKKGKKISDDLIGSIEDSKLYIIVFSKNYASSSWCLDELVKIMECHGTNDHTAYPVFYDVEPSEVRKQSGAVAEAFAKHEKEESAGKKWRETLKEAADLAGWELKKTADGHEAKFIQRIVEEISLELRSISFNIDEKLIGMETRIKNLVPSIGIGCDDVRMIGIKGMGGAGKTTLARALFDQLSFRHCKEIFLDVACIMKGWQKDDAIKALKSCGFHARNGLRVLQQKSLITINYDYLGMHDHIVEMGRNIVRRWLPNKPHKHSRLWKIDEIKDILANDLGTKATRCIRFHSKKFNPHIFIKGLRKMKELRFLSVSGDCSSDYEFGILGPDFPNALRYLHWTSYPFRSLPTAFQASNLKIMVLNKLKFLDLCCSMLRTLDLGLAPNLEELILVGCSYLEKLHFPSRCLNLRRLLLTDSKLRTLDVGLTPNLEKLDLEKSYYLEELHMANECQKLAELKITHSNLKTLDLGMTPNLKKLHLKECHKLVELHTSIGCLKKLVHIDLSGCLRFRSFRFNIKDNTSCSVDESVEVGPLAELRLMVESLESCPLHPKSNVPKFRFDGVYKEDRPLLTRNLEMLFSVGMCACTNLETFSRSLCGLRRLRKLELKASFVEAIKDIDQLEPLEELILLATRTNHLPDSICKLKHLKFLKLVDLRLLERLPEDLGQLECLEEFKSLEKLTLSSARMIRRLPANICMLKHLKSLKLIWCCLLEELPKNLDLLEHLEELDLSYTKIKQLPSSICMLKHLKSLDISCSLLEKLPEDLDQLECLEVLSLWTCEFLQDIPNSICEMKCLKYFYLQDCIRVEKLPEEFGRLECLEVLNIEGTSISHLPQSILSLKGLHIFGSTELLQSYDGNPKMRNDVLRSGVMIMRSSKDLENPVHKELLSQLTGTMKEHIYLHLGHLPPEALKKRLPCFSGIAAIFGSLLVLMLQRSQFQFCLTVHYNMGGIPTNYHERILYLKKLYPIIEVKYYLYIDDITINGTEQYDRGCSKEYTGHTRSTLGVLQSDPNPIHHFVCACVRVLCCVEGQQTQGIPDRPKVSRA</sequence>
<dbReference type="InterPro" id="IPR001611">
    <property type="entry name" value="Leu-rich_rpt"/>
</dbReference>
<dbReference type="PANTHER" id="PTHR11017:SF544">
    <property type="entry name" value="ADP-RIBOSYL CYCLASE_CYCLIC ADP-RIBOSE HYDROLASE"/>
    <property type="match status" value="1"/>
</dbReference>
<evidence type="ECO:0000256" key="1">
    <source>
        <dbReference type="ARBA" id="ARBA00022614"/>
    </source>
</evidence>
<dbReference type="Gene3D" id="3.80.10.10">
    <property type="entry name" value="Ribonuclease Inhibitor"/>
    <property type="match status" value="3"/>
</dbReference>
<evidence type="ECO:0000313" key="6">
    <source>
        <dbReference type="Proteomes" id="UP000235145"/>
    </source>
</evidence>
<evidence type="ECO:0000259" key="4">
    <source>
        <dbReference type="PROSITE" id="PS50104"/>
    </source>
</evidence>
<dbReference type="InterPro" id="IPR058192">
    <property type="entry name" value="WHD_ROQ1-like"/>
</dbReference>
<dbReference type="Pfam" id="PF23598">
    <property type="entry name" value="LRR_14"/>
    <property type="match status" value="1"/>
</dbReference>
<dbReference type="Gene3D" id="3.50.50.60">
    <property type="entry name" value="FAD/NAD(P)-binding domain"/>
    <property type="match status" value="1"/>
</dbReference>
<dbReference type="Gene3D" id="3.40.50.300">
    <property type="entry name" value="P-loop containing nucleotide triphosphate hydrolases"/>
    <property type="match status" value="1"/>
</dbReference>
<evidence type="ECO:0000256" key="3">
    <source>
        <dbReference type="ARBA" id="ARBA00023027"/>
    </source>
</evidence>
<dbReference type="Gene3D" id="3.90.700.10">
    <property type="entry name" value="Succinate dehydrogenase/fumarate reductase flavoprotein, catalytic domain"/>
    <property type="match status" value="1"/>
</dbReference>
<dbReference type="PROSITE" id="PS50104">
    <property type="entry name" value="TIR"/>
    <property type="match status" value="1"/>
</dbReference>
<dbReference type="Proteomes" id="UP000235145">
    <property type="component" value="Unassembled WGS sequence"/>
</dbReference>
<dbReference type="GO" id="GO:0051707">
    <property type="term" value="P:response to other organism"/>
    <property type="evidence" value="ECO:0007669"/>
    <property type="project" value="UniProtKB-ARBA"/>
</dbReference>
<dbReference type="InterPro" id="IPR000157">
    <property type="entry name" value="TIR_dom"/>
</dbReference>
<dbReference type="PRINTS" id="PR00364">
    <property type="entry name" value="DISEASERSIST"/>
</dbReference>
<evidence type="ECO:0000256" key="2">
    <source>
        <dbReference type="ARBA" id="ARBA00022737"/>
    </source>
</evidence>
<dbReference type="InterPro" id="IPR027477">
    <property type="entry name" value="Succ_DH/fumarate_Rdtase_cat_sf"/>
</dbReference>
<dbReference type="FunFam" id="3.40.50.10140:FF:000007">
    <property type="entry name" value="Disease resistance protein (TIR-NBS-LRR class)"/>
    <property type="match status" value="1"/>
</dbReference>
<dbReference type="GO" id="GO:0007165">
    <property type="term" value="P:signal transduction"/>
    <property type="evidence" value="ECO:0007669"/>
    <property type="project" value="InterPro"/>
</dbReference>
<dbReference type="InterPro" id="IPR032675">
    <property type="entry name" value="LRR_dom_sf"/>
</dbReference>
<dbReference type="SMART" id="SM00255">
    <property type="entry name" value="TIR"/>
    <property type="match status" value="1"/>
</dbReference>
<name>A0A9R1VUC3_LACSA</name>
<dbReference type="InterPro" id="IPR036188">
    <property type="entry name" value="FAD/NAD-bd_sf"/>
</dbReference>
<protein>
    <recommendedName>
        <fullName evidence="4">TIR domain-containing protein</fullName>
    </recommendedName>
</protein>
<dbReference type="PROSITE" id="PS51450">
    <property type="entry name" value="LRR"/>
    <property type="match status" value="1"/>
</dbReference>
<dbReference type="SMART" id="SM00369">
    <property type="entry name" value="LRR_TYP"/>
    <property type="match status" value="3"/>
</dbReference>
<dbReference type="SUPFAM" id="SSF52200">
    <property type="entry name" value="Toll/Interleukin receptor TIR domain"/>
    <property type="match status" value="1"/>
</dbReference>
<proteinExistence type="predicted"/>
<comment type="caution">
    <text evidence="5">The sequence shown here is derived from an EMBL/GenBank/DDBJ whole genome shotgun (WGS) entry which is preliminary data.</text>
</comment>
<keyword evidence="6" id="KW-1185">Reference proteome</keyword>
<dbReference type="InterPro" id="IPR055414">
    <property type="entry name" value="LRR_R13L4/SHOC2-like"/>
</dbReference>
<keyword evidence="2" id="KW-0677">Repeat</keyword>
<feature type="domain" description="TIR" evidence="4">
    <location>
        <begin position="5"/>
        <end position="170"/>
    </location>
</feature>
<dbReference type="SUPFAM" id="SSF52058">
    <property type="entry name" value="L domain-like"/>
    <property type="match status" value="2"/>
</dbReference>
<accession>A0A9R1VUC3</accession>
<dbReference type="SUPFAM" id="SSF52540">
    <property type="entry name" value="P-loop containing nucleoside triphosphate hydrolases"/>
    <property type="match status" value="1"/>
</dbReference>
<reference evidence="5 6" key="1">
    <citation type="journal article" date="2017" name="Nat. Commun.">
        <title>Genome assembly with in vitro proximity ligation data and whole-genome triplication in lettuce.</title>
        <authorList>
            <person name="Reyes-Chin-Wo S."/>
            <person name="Wang Z."/>
            <person name="Yang X."/>
            <person name="Kozik A."/>
            <person name="Arikit S."/>
            <person name="Song C."/>
            <person name="Xia L."/>
            <person name="Froenicke L."/>
            <person name="Lavelle D.O."/>
            <person name="Truco M.J."/>
            <person name="Xia R."/>
            <person name="Zhu S."/>
            <person name="Xu C."/>
            <person name="Xu H."/>
            <person name="Xu X."/>
            <person name="Cox K."/>
            <person name="Korf I."/>
            <person name="Meyers B.C."/>
            <person name="Michelmore R.W."/>
        </authorList>
    </citation>
    <scope>NUCLEOTIDE SEQUENCE [LARGE SCALE GENOMIC DNA]</scope>
    <source>
        <strain evidence="6">cv. Salinas</strain>
        <tissue evidence="5">Seedlings</tissue>
    </source>
</reference>
<dbReference type="GO" id="GO:0006952">
    <property type="term" value="P:defense response"/>
    <property type="evidence" value="ECO:0007669"/>
    <property type="project" value="InterPro"/>
</dbReference>
<dbReference type="Gene3D" id="3.40.50.10140">
    <property type="entry name" value="Toll/interleukin-1 receptor homology (TIR) domain"/>
    <property type="match status" value="1"/>
</dbReference>
<dbReference type="Pfam" id="PF01582">
    <property type="entry name" value="TIR"/>
    <property type="match status" value="1"/>
</dbReference>
<dbReference type="InterPro" id="IPR035897">
    <property type="entry name" value="Toll_tir_struct_dom_sf"/>
</dbReference>
<evidence type="ECO:0000313" key="5">
    <source>
        <dbReference type="EMBL" id="KAJ0212053.1"/>
    </source>
</evidence>
<dbReference type="InterPro" id="IPR003591">
    <property type="entry name" value="Leu-rich_rpt_typical-subtyp"/>
</dbReference>